<protein>
    <submittedName>
        <fullName evidence="2">Uncharacterized protein</fullName>
    </submittedName>
</protein>
<feature type="compositionally biased region" description="Basic residues" evidence="1">
    <location>
        <begin position="124"/>
        <end position="140"/>
    </location>
</feature>
<name>A0A9D4KU39_DREPO</name>
<feature type="compositionally biased region" description="Polar residues" evidence="1">
    <location>
        <begin position="166"/>
        <end position="177"/>
    </location>
</feature>
<evidence type="ECO:0000313" key="3">
    <source>
        <dbReference type="Proteomes" id="UP000828390"/>
    </source>
</evidence>
<proteinExistence type="predicted"/>
<feature type="region of interest" description="Disordered" evidence="1">
    <location>
        <begin position="98"/>
        <end position="177"/>
    </location>
</feature>
<accession>A0A9D4KU39</accession>
<evidence type="ECO:0000313" key="2">
    <source>
        <dbReference type="EMBL" id="KAH3845916.1"/>
    </source>
</evidence>
<feature type="compositionally biased region" description="Polar residues" evidence="1">
    <location>
        <begin position="144"/>
        <end position="156"/>
    </location>
</feature>
<gene>
    <name evidence="2" type="ORF">DPMN_088211</name>
</gene>
<organism evidence="2 3">
    <name type="scientific">Dreissena polymorpha</name>
    <name type="common">Zebra mussel</name>
    <name type="synonym">Mytilus polymorpha</name>
    <dbReference type="NCBI Taxonomy" id="45954"/>
    <lineage>
        <taxon>Eukaryota</taxon>
        <taxon>Metazoa</taxon>
        <taxon>Spiralia</taxon>
        <taxon>Lophotrochozoa</taxon>
        <taxon>Mollusca</taxon>
        <taxon>Bivalvia</taxon>
        <taxon>Autobranchia</taxon>
        <taxon>Heteroconchia</taxon>
        <taxon>Euheterodonta</taxon>
        <taxon>Imparidentia</taxon>
        <taxon>Neoheterodontei</taxon>
        <taxon>Myida</taxon>
        <taxon>Dreissenoidea</taxon>
        <taxon>Dreissenidae</taxon>
        <taxon>Dreissena</taxon>
    </lineage>
</organism>
<dbReference type="EMBL" id="JAIWYP010000003">
    <property type="protein sequence ID" value="KAH3845916.1"/>
    <property type="molecule type" value="Genomic_DNA"/>
</dbReference>
<sequence>MADRGQRPQGRKSDIEQTQAATNLSLDNKLSMLFQEMKGVSNRPMSSYPSRPIIIHCLDFRDTEFILSNARKLHGKHFHINRDFPREIVDALQALTARTPEHQRNPSPVLEHRTPRKQQSPSPSRRRNPRPHAPRRKFPHRQQETAQQLSSSQPQPMIQRPWDTPGSRNTPNPGRPS</sequence>
<reference evidence="2" key="2">
    <citation type="submission" date="2020-11" db="EMBL/GenBank/DDBJ databases">
        <authorList>
            <person name="McCartney M.A."/>
            <person name="Auch B."/>
            <person name="Kono T."/>
            <person name="Mallez S."/>
            <person name="Becker A."/>
            <person name="Gohl D.M."/>
            <person name="Silverstein K.A.T."/>
            <person name="Koren S."/>
            <person name="Bechman K.B."/>
            <person name="Herman A."/>
            <person name="Abrahante J.E."/>
            <person name="Garbe J."/>
        </authorList>
    </citation>
    <scope>NUCLEOTIDE SEQUENCE</scope>
    <source>
        <strain evidence="2">Duluth1</strain>
        <tissue evidence="2">Whole animal</tissue>
    </source>
</reference>
<dbReference type="Proteomes" id="UP000828390">
    <property type="component" value="Unassembled WGS sequence"/>
</dbReference>
<evidence type="ECO:0000256" key="1">
    <source>
        <dbReference type="SAM" id="MobiDB-lite"/>
    </source>
</evidence>
<comment type="caution">
    <text evidence="2">The sequence shown here is derived from an EMBL/GenBank/DDBJ whole genome shotgun (WGS) entry which is preliminary data.</text>
</comment>
<keyword evidence="3" id="KW-1185">Reference proteome</keyword>
<reference evidence="2" key="1">
    <citation type="journal article" date="2019" name="bioRxiv">
        <title>The Genome of the Zebra Mussel, Dreissena polymorpha: A Resource for Invasive Species Research.</title>
        <authorList>
            <person name="McCartney M.A."/>
            <person name="Auch B."/>
            <person name="Kono T."/>
            <person name="Mallez S."/>
            <person name="Zhang Y."/>
            <person name="Obille A."/>
            <person name="Becker A."/>
            <person name="Abrahante J.E."/>
            <person name="Garbe J."/>
            <person name="Badalamenti J.P."/>
            <person name="Herman A."/>
            <person name="Mangelson H."/>
            <person name="Liachko I."/>
            <person name="Sullivan S."/>
            <person name="Sone E.D."/>
            <person name="Koren S."/>
            <person name="Silverstein K.A.T."/>
            <person name="Beckman K.B."/>
            <person name="Gohl D.M."/>
        </authorList>
    </citation>
    <scope>NUCLEOTIDE SEQUENCE</scope>
    <source>
        <strain evidence="2">Duluth1</strain>
        <tissue evidence="2">Whole animal</tissue>
    </source>
</reference>
<dbReference type="AlphaFoldDB" id="A0A9D4KU39"/>